<dbReference type="KEGG" id="saf:SULAZ_0033"/>
<feature type="domain" description="CusB-like barrel-sandwich hybrid" evidence="3">
    <location>
        <begin position="60"/>
        <end position="195"/>
    </location>
</feature>
<dbReference type="InterPro" id="IPR051909">
    <property type="entry name" value="MFP_Cation_Efflux"/>
</dbReference>
<dbReference type="Gene3D" id="2.40.420.20">
    <property type="match status" value="1"/>
</dbReference>
<protein>
    <submittedName>
        <fullName evidence="6">Putative cation efflux system</fullName>
    </submittedName>
</protein>
<keyword evidence="2" id="KW-0813">Transport</keyword>
<organism evidence="6 7">
    <name type="scientific">Sulfurihydrogenibium azorense (strain DSM 15241 / OCM 825 / Az-Fu1)</name>
    <dbReference type="NCBI Taxonomy" id="204536"/>
    <lineage>
        <taxon>Bacteria</taxon>
        <taxon>Pseudomonadati</taxon>
        <taxon>Aquificota</taxon>
        <taxon>Aquificia</taxon>
        <taxon>Aquificales</taxon>
        <taxon>Hydrogenothermaceae</taxon>
        <taxon>Sulfurihydrogenibium</taxon>
    </lineage>
</organism>
<dbReference type="InterPro" id="IPR058627">
    <property type="entry name" value="MdtA-like_C"/>
</dbReference>
<evidence type="ECO:0000256" key="1">
    <source>
        <dbReference type="ARBA" id="ARBA00009477"/>
    </source>
</evidence>
<dbReference type="GO" id="GO:0022857">
    <property type="term" value="F:transmembrane transporter activity"/>
    <property type="evidence" value="ECO:0007669"/>
    <property type="project" value="InterPro"/>
</dbReference>
<dbReference type="InterPro" id="IPR006143">
    <property type="entry name" value="RND_pump_MFP"/>
</dbReference>
<dbReference type="HOGENOM" id="CLU_018816_13_0_0"/>
<dbReference type="PANTHER" id="PTHR30097">
    <property type="entry name" value="CATION EFFLUX SYSTEM PROTEIN CUSB"/>
    <property type="match status" value="1"/>
</dbReference>
<evidence type="ECO:0000259" key="5">
    <source>
        <dbReference type="Pfam" id="PF25967"/>
    </source>
</evidence>
<evidence type="ECO:0000259" key="4">
    <source>
        <dbReference type="Pfam" id="PF25954"/>
    </source>
</evidence>
<dbReference type="EMBL" id="CP001229">
    <property type="protein sequence ID" value="ACN99166.1"/>
    <property type="molecule type" value="Genomic_DNA"/>
</dbReference>
<evidence type="ECO:0000313" key="6">
    <source>
        <dbReference type="EMBL" id="ACN99166.1"/>
    </source>
</evidence>
<dbReference type="Proteomes" id="UP000001369">
    <property type="component" value="Chromosome"/>
</dbReference>
<comment type="similarity">
    <text evidence="1">Belongs to the membrane fusion protein (MFP) (TC 8.A.1) family.</text>
</comment>
<dbReference type="STRING" id="204536.SULAZ_0033"/>
<dbReference type="AlphaFoldDB" id="C1DXB8"/>
<dbReference type="PANTHER" id="PTHR30097:SF16">
    <property type="entry name" value="CATION EFFLUX SYSTEM (CZCB-LIKE)"/>
    <property type="match status" value="1"/>
</dbReference>
<sequence length="348" mass="38911">MKKVVFLVLILFSLSYGKYVKLNPEIERNFDIKTLKVKKEKLIDKDEYPGVVIENPSKTVIISSPVSGVLDNLFVKKGDFVKKGQVIAQIVSPEINQIIAQIETARVKVQTTKNILDREELLYKEEVIPYSRYFSAKVEYENAVATLKSLEKVLFSYGVVKNGKLLITSKVSGVVLELSVFVGSTVSVDKEIGKIADLSEVLVVTQIPPEEVKKIKVGDEVYVVGLDNVELKGKVALIDYQLNPQTRRNEIRVSVKNKNFTLKPNMFVNVRLFKISEEGFIIPKSAVIATSYKNFVIVKTDKGYTLREVAINKVSSDNVVVIQGLKEGDEVVVSGVNLLKKELLEEGK</sequence>
<dbReference type="Pfam" id="PF25919">
    <property type="entry name" value="BSH_CusB"/>
    <property type="match status" value="1"/>
</dbReference>
<dbReference type="Gene3D" id="2.40.30.170">
    <property type="match status" value="1"/>
</dbReference>
<dbReference type="OrthoDB" id="9810430at2"/>
<evidence type="ECO:0000259" key="3">
    <source>
        <dbReference type="Pfam" id="PF25919"/>
    </source>
</evidence>
<dbReference type="InterPro" id="IPR058790">
    <property type="entry name" value="BSH_CusB"/>
</dbReference>
<dbReference type="Pfam" id="PF25967">
    <property type="entry name" value="RND-MFP_C"/>
    <property type="match status" value="1"/>
</dbReference>
<proteinExistence type="inferred from homology"/>
<evidence type="ECO:0000256" key="2">
    <source>
        <dbReference type="ARBA" id="ARBA00022448"/>
    </source>
</evidence>
<dbReference type="SUPFAM" id="SSF111369">
    <property type="entry name" value="HlyD-like secretion proteins"/>
    <property type="match status" value="1"/>
</dbReference>
<feature type="domain" description="CusB-like beta-barrel" evidence="4">
    <location>
        <begin position="203"/>
        <end position="272"/>
    </location>
</feature>
<dbReference type="RefSeq" id="WP_012674484.1">
    <property type="nucleotide sequence ID" value="NC_012438.1"/>
</dbReference>
<feature type="domain" description="Multidrug resistance protein MdtA-like C-terminal permuted SH3" evidence="5">
    <location>
        <begin position="281"/>
        <end position="336"/>
    </location>
</feature>
<dbReference type="GO" id="GO:0016020">
    <property type="term" value="C:membrane"/>
    <property type="evidence" value="ECO:0007669"/>
    <property type="project" value="InterPro"/>
</dbReference>
<dbReference type="Gene3D" id="2.40.50.100">
    <property type="match status" value="1"/>
</dbReference>
<accession>C1DXB8</accession>
<reference evidence="6 7" key="1">
    <citation type="journal article" date="2009" name="J. Bacteriol.">
        <title>Complete and draft genome sequences of six members of the Aquificales.</title>
        <authorList>
            <person name="Reysenbach A.L."/>
            <person name="Hamamura N."/>
            <person name="Podar M."/>
            <person name="Griffiths E."/>
            <person name="Ferreira S."/>
            <person name="Hochstein R."/>
            <person name="Heidelberg J."/>
            <person name="Johnson J."/>
            <person name="Mead D."/>
            <person name="Pohorille A."/>
            <person name="Sarmiento M."/>
            <person name="Schweighofer K."/>
            <person name="Seshadri R."/>
            <person name="Voytek M.A."/>
        </authorList>
    </citation>
    <scope>NUCLEOTIDE SEQUENCE [LARGE SCALE GENOMIC DNA]</scope>
    <source>
        <strain evidence="7">Az-Fu1 / DSM 15241 / OCM 825</strain>
    </source>
</reference>
<evidence type="ECO:0000313" key="7">
    <source>
        <dbReference type="Proteomes" id="UP000001369"/>
    </source>
</evidence>
<gene>
    <name evidence="6" type="ordered locus">SULAZ_0033</name>
</gene>
<name>C1DXB8_SULAA</name>
<dbReference type="eggNOG" id="COG0845">
    <property type="taxonomic scope" value="Bacteria"/>
</dbReference>
<dbReference type="NCBIfam" id="TIGR01730">
    <property type="entry name" value="RND_mfp"/>
    <property type="match status" value="1"/>
</dbReference>
<dbReference type="InterPro" id="IPR058792">
    <property type="entry name" value="Beta-barrel_RND_2"/>
</dbReference>
<dbReference type="Pfam" id="PF25954">
    <property type="entry name" value="Beta-barrel_RND_2"/>
    <property type="match status" value="1"/>
</dbReference>
<keyword evidence="7" id="KW-1185">Reference proteome</keyword>